<dbReference type="EMBL" id="BAABDO010000102">
    <property type="protein sequence ID" value="GAA4152405.1"/>
    <property type="molecule type" value="Genomic_DNA"/>
</dbReference>
<dbReference type="InterPro" id="IPR011108">
    <property type="entry name" value="RMMBL"/>
</dbReference>
<proteinExistence type="predicted"/>
<keyword evidence="1" id="KW-0378">Hydrolase</keyword>
<dbReference type="Proteomes" id="UP001500266">
    <property type="component" value="Unassembled WGS sequence"/>
</dbReference>
<organism evidence="5 6">
    <name type="scientific">Actinomadura keratinilytica</name>
    <dbReference type="NCBI Taxonomy" id="547461"/>
    <lineage>
        <taxon>Bacteria</taxon>
        <taxon>Bacillati</taxon>
        <taxon>Actinomycetota</taxon>
        <taxon>Actinomycetes</taxon>
        <taxon>Streptosporangiales</taxon>
        <taxon>Thermomonosporaceae</taxon>
        <taxon>Actinomadura</taxon>
    </lineage>
</organism>
<name>A0ABP7ZET0_9ACTN</name>
<sequence length="632" mass="67760">MSGTPLDAALTAAATVVMARATYRGPDRTPAELVRNRRDWLLGLIARSSALRAEALARLPGDHPARLLFHPSADVAAAAARLAEAGTTTLERRVRQCTERNQKLKGKLDSLRRKLRYEKSDNAGLRADLDAARKAAADAEQEITDLQARLAAQHRRLADPRSLAAALLTALPPDADAALRTSLHDLVAPPRAAASARSRDLRVTPLGGDDHIGGSCLLVESGDTRLLVDAGIRPGDTPEPPRDIAAALQARPEAVVVTHAHADHCGYVPALAARLPRLRVVATPESCRLMPVMWQDSLKVMQQRADVRNSYGGSWQPLYDRTAMDDAVTRLEELPVGVPRRIGDLTVELFPAGHILGAAGAVVRAGDRRVVVTGDISGFRQESVDGYRLPDGARGADLLVLESTCCAEKHDDRETRVGDLVSTVADVHAAGGRVLIPAFALGRAQELALLMRTRLPHVPVLVDGMAKDLTRTFESAADLSIFGGNVAPAPRPPAYDSFTEGVVIATSGMLTAGPAVEWAARILPEADSAVLLSGYQDEESGGRRLLDDARGGAPVHELPARHGTRSVPLRARVDQIRLSAHADRHGLLDIADETRAAQVMLVHGVPWKQRGFRQTLDVRGHATARTAPWQAT</sequence>
<dbReference type="SUPFAM" id="SSF56281">
    <property type="entry name" value="Metallo-hydrolase/oxidoreductase"/>
    <property type="match status" value="1"/>
</dbReference>
<dbReference type="Pfam" id="PF07521">
    <property type="entry name" value="RMMBL"/>
    <property type="match status" value="1"/>
</dbReference>
<dbReference type="InterPro" id="IPR001279">
    <property type="entry name" value="Metallo-B-lactamas"/>
</dbReference>
<dbReference type="Pfam" id="PF00753">
    <property type="entry name" value="Lactamase_B"/>
    <property type="match status" value="1"/>
</dbReference>
<reference evidence="6" key="1">
    <citation type="journal article" date="2019" name="Int. J. Syst. Evol. Microbiol.">
        <title>The Global Catalogue of Microorganisms (GCM) 10K type strain sequencing project: providing services to taxonomists for standard genome sequencing and annotation.</title>
        <authorList>
            <consortium name="The Broad Institute Genomics Platform"/>
            <consortium name="The Broad Institute Genome Sequencing Center for Infectious Disease"/>
            <person name="Wu L."/>
            <person name="Ma J."/>
        </authorList>
    </citation>
    <scope>NUCLEOTIDE SEQUENCE [LARGE SCALE GENOMIC DNA]</scope>
    <source>
        <strain evidence="6">JCM 17316</strain>
    </source>
</reference>
<comment type="caution">
    <text evidence="5">The sequence shown here is derived from an EMBL/GenBank/DDBJ whole genome shotgun (WGS) entry which is preliminary data.</text>
</comment>
<accession>A0ABP7ZET0</accession>
<dbReference type="Pfam" id="PF10996">
    <property type="entry name" value="Beta-Casp"/>
    <property type="match status" value="1"/>
</dbReference>
<evidence type="ECO:0000259" key="4">
    <source>
        <dbReference type="SMART" id="SM01027"/>
    </source>
</evidence>
<dbReference type="SMART" id="SM01027">
    <property type="entry name" value="Beta-Casp"/>
    <property type="match status" value="1"/>
</dbReference>
<feature type="domain" description="Metallo-beta-lactamase" evidence="3">
    <location>
        <begin position="213"/>
        <end position="424"/>
    </location>
</feature>
<evidence type="ECO:0000313" key="5">
    <source>
        <dbReference type="EMBL" id="GAA4152405.1"/>
    </source>
</evidence>
<keyword evidence="6" id="KW-1185">Reference proteome</keyword>
<feature type="domain" description="Beta-Casp" evidence="4">
    <location>
        <begin position="444"/>
        <end position="545"/>
    </location>
</feature>
<keyword evidence="2" id="KW-0175">Coiled coil</keyword>
<dbReference type="CDD" id="cd16295">
    <property type="entry name" value="TTHA0252-CPSF-like_MBL-fold"/>
    <property type="match status" value="1"/>
</dbReference>
<evidence type="ECO:0000256" key="2">
    <source>
        <dbReference type="SAM" id="Coils"/>
    </source>
</evidence>
<dbReference type="InterPro" id="IPR050698">
    <property type="entry name" value="MBL"/>
</dbReference>
<dbReference type="PANTHER" id="PTHR11203:SF37">
    <property type="entry name" value="INTEGRATOR COMPLEX SUBUNIT 11"/>
    <property type="match status" value="1"/>
</dbReference>
<feature type="coiled-coil region" evidence="2">
    <location>
        <begin position="94"/>
        <end position="156"/>
    </location>
</feature>
<evidence type="ECO:0008006" key="7">
    <source>
        <dbReference type="Google" id="ProtNLM"/>
    </source>
</evidence>
<dbReference type="InterPro" id="IPR036866">
    <property type="entry name" value="RibonucZ/Hydroxyglut_hydro"/>
</dbReference>
<dbReference type="Gene3D" id="3.40.50.10890">
    <property type="match status" value="1"/>
</dbReference>
<dbReference type="PANTHER" id="PTHR11203">
    <property type="entry name" value="CLEAVAGE AND POLYADENYLATION SPECIFICITY FACTOR FAMILY MEMBER"/>
    <property type="match status" value="1"/>
</dbReference>
<dbReference type="RefSeq" id="WP_345024103.1">
    <property type="nucleotide sequence ID" value="NZ_BAABDO010000102.1"/>
</dbReference>
<evidence type="ECO:0000256" key="1">
    <source>
        <dbReference type="ARBA" id="ARBA00022801"/>
    </source>
</evidence>
<protein>
    <recommendedName>
        <fullName evidence="7">MBL fold metallo-hydrolase</fullName>
    </recommendedName>
</protein>
<evidence type="ECO:0000259" key="3">
    <source>
        <dbReference type="SMART" id="SM00849"/>
    </source>
</evidence>
<gene>
    <name evidence="5" type="ORF">GCM10022416_50560</name>
</gene>
<evidence type="ECO:0000313" key="6">
    <source>
        <dbReference type="Proteomes" id="UP001500266"/>
    </source>
</evidence>
<dbReference type="InterPro" id="IPR022712">
    <property type="entry name" value="Beta_Casp"/>
</dbReference>
<dbReference type="Gene3D" id="3.60.15.10">
    <property type="entry name" value="Ribonuclease Z/Hydroxyacylglutathione hydrolase-like"/>
    <property type="match status" value="1"/>
</dbReference>
<dbReference type="SMART" id="SM00849">
    <property type="entry name" value="Lactamase_B"/>
    <property type="match status" value="1"/>
</dbReference>